<proteinExistence type="predicted"/>
<dbReference type="Proteomes" id="UP001195483">
    <property type="component" value="Unassembled WGS sequence"/>
</dbReference>
<name>A0AAE0SMY0_9BIVA</name>
<accession>A0AAE0SMY0</accession>
<dbReference type="EMBL" id="JAEAOA010000482">
    <property type="protein sequence ID" value="KAK3594505.1"/>
    <property type="molecule type" value="Genomic_DNA"/>
</dbReference>
<protein>
    <submittedName>
        <fullName evidence="1">Uncharacterized protein</fullName>
    </submittedName>
</protein>
<reference evidence="1" key="3">
    <citation type="submission" date="2023-05" db="EMBL/GenBank/DDBJ databases">
        <authorList>
            <person name="Smith C.H."/>
        </authorList>
    </citation>
    <scope>NUCLEOTIDE SEQUENCE</scope>
    <source>
        <strain evidence="1">CHS0354</strain>
        <tissue evidence="1">Mantle</tissue>
    </source>
</reference>
<sequence>MLEKKERRQETVFQLDEFYLHLRQTGRTTLETRHALKRSNCLSSTIPTIKKEQRVTHRTINSRENKKETRIRFSLCGCLILSTGNCTSRVTRETIESVIRSERDKDL</sequence>
<dbReference type="AlphaFoldDB" id="A0AAE0SMY0"/>
<evidence type="ECO:0000313" key="1">
    <source>
        <dbReference type="EMBL" id="KAK3594505.1"/>
    </source>
</evidence>
<evidence type="ECO:0000313" key="2">
    <source>
        <dbReference type="Proteomes" id="UP001195483"/>
    </source>
</evidence>
<reference evidence="1" key="2">
    <citation type="journal article" date="2021" name="Genome Biol. Evol.">
        <title>Developing a high-quality reference genome for a parasitic bivalve with doubly uniparental inheritance (Bivalvia: Unionida).</title>
        <authorList>
            <person name="Smith C.H."/>
        </authorList>
    </citation>
    <scope>NUCLEOTIDE SEQUENCE</scope>
    <source>
        <strain evidence="1">CHS0354</strain>
        <tissue evidence="1">Mantle</tissue>
    </source>
</reference>
<reference evidence="1" key="1">
    <citation type="journal article" date="2021" name="Genome Biol. Evol.">
        <title>A High-Quality Reference Genome for a Parasitic Bivalve with Doubly Uniparental Inheritance (Bivalvia: Unionida).</title>
        <authorList>
            <person name="Smith C.H."/>
        </authorList>
    </citation>
    <scope>NUCLEOTIDE SEQUENCE</scope>
    <source>
        <strain evidence="1">CHS0354</strain>
    </source>
</reference>
<keyword evidence="2" id="KW-1185">Reference proteome</keyword>
<gene>
    <name evidence="1" type="ORF">CHS0354_007143</name>
</gene>
<comment type="caution">
    <text evidence="1">The sequence shown here is derived from an EMBL/GenBank/DDBJ whole genome shotgun (WGS) entry which is preliminary data.</text>
</comment>
<organism evidence="1 2">
    <name type="scientific">Potamilus streckersoni</name>
    <dbReference type="NCBI Taxonomy" id="2493646"/>
    <lineage>
        <taxon>Eukaryota</taxon>
        <taxon>Metazoa</taxon>
        <taxon>Spiralia</taxon>
        <taxon>Lophotrochozoa</taxon>
        <taxon>Mollusca</taxon>
        <taxon>Bivalvia</taxon>
        <taxon>Autobranchia</taxon>
        <taxon>Heteroconchia</taxon>
        <taxon>Palaeoheterodonta</taxon>
        <taxon>Unionida</taxon>
        <taxon>Unionoidea</taxon>
        <taxon>Unionidae</taxon>
        <taxon>Ambleminae</taxon>
        <taxon>Lampsilini</taxon>
        <taxon>Potamilus</taxon>
    </lineage>
</organism>